<organism evidence="8 9">
    <name type="scientific">Ceratocystis pirilliformis</name>
    <dbReference type="NCBI Taxonomy" id="259994"/>
    <lineage>
        <taxon>Eukaryota</taxon>
        <taxon>Fungi</taxon>
        <taxon>Dikarya</taxon>
        <taxon>Ascomycota</taxon>
        <taxon>Pezizomycotina</taxon>
        <taxon>Sordariomycetes</taxon>
        <taxon>Hypocreomycetidae</taxon>
        <taxon>Microascales</taxon>
        <taxon>Ceratocystidaceae</taxon>
        <taxon>Ceratocystis</taxon>
    </lineage>
</organism>
<comment type="similarity">
    <text evidence="2">Belongs to the EDC3 family.</text>
</comment>
<accession>A0ABR3YNK5</accession>
<evidence type="ECO:0000313" key="9">
    <source>
        <dbReference type="Proteomes" id="UP001583280"/>
    </source>
</evidence>
<feature type="region of interest" description="Disordered" evidence="5">
    <location>
        <begin position="241"/>
        <end position="283"/>
    </location>
</feature>
<keyword evidence="9" id="KW-1185">Reference proteome</keyword>
<evidence type="ECO:0000256" key="3">
    <source>
        <dbReference type="ARBA" id="ARBA00015797"/>
    </source>
</evidence>
<name>A0ABR3YNK5_9PEZI</name>
<evidence type="ECO:0000256" key="4">
    <source>
        <dbReference type="ARBA" id="ARBA00022490"/>
    </source>
</evidence>
<dbReference type="InterPro" id="IPR036652">
    <property type="entry name" value="YjeF_N_dom_sf"/>
</dbReference>
<evidence type="ECO:0000259" key="6">
    <source>
        <dbReference type="PROSITE" id="PS51385"/>
    </source>
</evidence>
<reference evidence="8 9" key="1">
    <citation type="journal article" date="2024" name="IMA Fungus">
        <title>IMA Genome - F19 : A genome assembly and annotation guide to empower mycologists, including annotated draft genome sequences of Ceratocystis pirilliformis, Diaporthe australafricana, Fusarium ophioides, Paecilomyces lecythidis, and Sporothrix stenoceras.</title>
        <authorList>
            <person name="Aylward J."/>
            <person name="Wilson A.M."/>
            <person name="Visagie C.M."/>
            <person name="Spraker J."/>
            <person name="Barnes I."/>
            <person name="Buitendag C."/>
            <person name="Ceriani C."/>
            <person name="Del Mar Angel L."/>
            <person name="du Plessis D."/>
            <person name="Fuchs T."/>
            <person name="Gasser K."/>
            <person name="Kramer D."/>
            <person name="Li W."/>
            <person name="Munsamy K."/>
            <person name="Piso A."/>
            <person name="Price J.L."/>
            <person name="Sonnekus B."/>
            <person name="Thomas C."/>
            <person name="van der Nest A."/>
            <person name="van Dijk A."/>
            <person name="van Heerden A."/>
            <person name="van Vuuren N."/>
            <person name="Yilmaz N."/>
            <person name="Duong T.A."/>
            <person name="van der Merwe N.A."/>
            <person name="Wingfield M.J."/>
            <person name="Wingfield B.D."/>
        </authorList>
    </citation>
    <scope>NUCLEOTIDE SEQUENCE [LARGE SCALE GENOMIC DNA]</scope>
    <source>
        <strain evidence="8 9">CMW 12675</strain>
    </source>
</reference>
<dbReference type="PROSITE" id="PS51512">
    <property type="entry name" value="DFDF"/>
    <property type="match status" value="1"/>
</dbReference>
<dbReference type="PANTHER" id="PTHR13612">
    <property type="entry name" value="ENHANCER OF MRNA-DECAPPING PROTEIN 3"/>
    <property type="match status" value="1"/>
</dbReference>
<dbReference type="InterPro" id="IPR019050">
    <property type="entry name" value="FDF_dom"/>
</dbReference>
<dbReference type="InterPro" id="IPR004443">
    <property type="entry name" value="YjeF_N_dom"/>
</dbReference>
<feature type="region of interest" description="Disordered" evidence="5">
    <location>
        <begin position="395"/>
        <end position="433"/>
    </location>
</feature>
<feature type="domain" description="DFDF" evidence="7">
    <location>
        <begin position="309"/>
        <end position="345"/>
    </location>
</feature>
<comment type="caution">
    <text evidence="8">The sequence shown here is derived from an EMBL/GenBank/DDBJ whole genome shotgun (WGS) entry which is preliminary data.</text>
</comment>
<dbReference type="Pfam" id="PF03853">
    <property type="entry name" value="YjeF_N"/>
    <property type="match status" value="1"/>
</dbReference>
<dbReference type="InterPro" id="IPR025762">
    <property type="entry name" value="DFDF"/>
</dbReference>
<feature type="domain" description="YjeF N-terminal" evidence="6">
    <location>
        <begin position="465"/>
        <end position="732"/>
    </location>
</feature>
<evidence type="ECO:0000256" key="1">
    <source>
        <dbReference type="ARBA" id="ARBA00004201"/>
    </source>
</evidence>
<evidence type="ECO:0000313" key="8">
    <source>
        <dbReference type="EMBL" id="KAL1889945.1"/>
    </source>
</evidence>
<sequence length="765" mass="83266">MDKEVLGLHVLVTFHNPPGLRVRGNISKAVPGVSLQLQDVVILGARPSTAPSLDISIRDLSNVEVINPQKYIPVAASAPGPASPAINTPVSSISPSTTIALKTIAPKTMVPKAKVLSQPQTPQAQLQAETLTGPINIPLNHQPNPQLKPQPTKPFVDPAIISVGKPTSTRSGSEVDENLKLVKEGMSPLVSTGSTPGGTVNTPRSAQVLNSPNIAIEMSAIETGVAKMDLQQIKAQAIAKIPKAQTREARLARHRRKKEQQQQQQGQNSNCSGAGRGKGWRNTPLLENAKSFQPFTALKRNSKLAAGGGWASEDLTDKNEFDFAGGLAKFDKRTVFEEITKCDTIREDERLVYHNLKAKPGTAGGKNLHHSENVLDMSPSLKTHDDFWNSEADVHIEDRRSNKPTRKNDGRPGLSRQQSIRKPSIVPGLPQPAVSRVSSQLKEHIVGFYLEPSNRYIDPVSPLQMITLENTAINELGMPEVVLTENAGRGVAEVTLHTLQDPAVRHGLGVANPDHPMSDLIQKCVVLVLAGNNKSGTRAIAAARQLRCKGVEVILCVVDLDRDSLLIDAVRHQVRLFRNFGGRVYDKQELFDLYRTAKENGSPITSTLIIDGLLGLTVPFEELRTGEQTTVYELIHWVSKDPGFVISLDIPSGIDPSTGRISIIDGLPLCIKSRYVVSFAAPKKCLAEAIYPTVEEDLPLSATAETLRSTVTDGNEWRLFIVDIGLDTAVWKKAGIKARHAVDFSGEWTCKMHYRGLASESDEDE</sequence>
<dbReference type="Gene3D" id="3.40.50.10260">
    <property type="entry name" value="YjeF N-terminal domain"/>
    <property type="match status" value="1"/>
</dbReference>
<evidence type="ECO:0000256" key="2">
    <source>
        <dbReference type="ARBA" id="ARBA00006610"/>
    </source>
</evidence>
<feature type="compositionally biased region" description="Basic and acidic residues" evidence="5">
    <location>
        <begin position="395"/>
        <end position="410"/>
    </location>
</feature>
<evidence type="ECO:0000256" key="5">
    <source>
        <dbReference type="SAM" id="MobiDB-lite"/>
    </source>
</evidence>
<dbReference type="EMBL" id="JAWDJO010000199">
    <property type="protein sequence ID" value="KAL1889945.1"/>
    <property type="molecule type" value="Genomic_DNA"/>
</dbReference>
<dbReference type="PANTHER" id="PTHR13612:SF0">
    <property type="entry name" value="ENHANCER OF MRNA-DECAPPING PROTEIN 3"/>
    <property type="match status" value="1"/>
</dbReference>
<keyword evidence="4" id="KW-0963">Cytoplasm</keyword>
<evidence type="ECO:0000259" key="7">
    <source>
        <dbReference type="PROSITE" id="PS51512"/>
    </source>
</evidence>
<dbReference type="Proteomes" id="UP001583280">
    <property type="component" value="Unassembled WGS sequence"/>
</dbReference>
<dbReference type="Pfam" id="PF09532">
    <property type="entry name" value="FDF"/>
    <property type="match status" value="1"/>
</dbReference>
<dbReference type="SUPFAM" id="SSF64153">
    <property type="entry name" value="YjeF N-terminal domain-like"/>
    <property type="match status" value="1"/>
</dbReference>
<dbReference type="PROSITE" id="PS51385">
    <property type="entry name" value="YJEF_N"/>
    <property type="match status" value="1"/>
</dbReference>
<comment type="subcellular location">
    <subcellularLocation>
        <location evidence="1">Cytoplasm</location>
        <location evidence="1">P-body</location>
    </subcellularLocation>
</comment>
<gene>
    <name evidence="8" type="primary">EDC3</name>
    <name evidence="8" type="ORF">Cpir12675_005591</name>
</gene>
<protein>
    <recommendedName>
        <fullName evidence="3">Enhancer of mRNA-decapping protein 3</fullName>
    </recommendedName>
</protein>
<proteinExistence type="inferred from homology"/>
<dbReference type="SMART" id="SM01199">
    <property type="entry name" value="FDF"/>
    <property type="match status" value="1"/>
</dbReference>